<protein>
    <submittedName>
        <fullName evidence="1">ALG3-domain-containing protein</fullName>
    </submittedName>
</protein>
<dbReference type="Proteomes" id="UP001497700">
    <property type="component" value="Unassembled WGS sequence"/>
</dbReference>
<gene>
    <name evidence="1" type="ORF">F4820DRAFT_455758</name>
</gene>
<evidence type="ECO:0000313" key="2">
    <source>
        <dbReference type="Proteomes" id="UP001497700"/>
    </source>
</evidence>
<reference evidence="1 2" key="1">
    <citation type="journal article" date="2022" name="New Phytol.">
        <title>Ecological generalism drives hyperdiversity of secondary metabolite gene clusters in xylarialean endophytes.</title>
        <authorList>
            <person name="Franco M.E.E."/>
            <person name="Wisecaver J.H."/>
            <person name="Arnold A.E."/>
            <person name="Ju Y.M."/>
            <person name="Slot J.C."/>
            <person name="Ahrendt S."/>
            <person name="Moore L.P."/>
            <person name="Eastman K.E."/>
            <person name="Scott K."/>
            <person name="Konkel Z."/>
            <person name="Mondo S.J."/>
            <person name="Kuo A."/>
            <person name="Hayes R.D."/>
            <person name="Haridas S."/>
            <person name="Andreopoulos B."/>
            <person name="Riley R."/>
            <person name="LaButti K."/>
            <person name="Pangilinan J."/>
            <person name="Lipzen A."/>
            <person name="Amirebrahimi M."/>
            <person name="Yan J."/>
            <person name="Adam C."/>
            <person name="Keymanesh K."/>
            <person name="Ng V."/>
            <person name="Louie K."/>
            <person name="Northen T."/>
            <person name="Drula E."/>
            <person name="Henrissat B."/>
            <person name="Hsieh H.M."/>
            <person name="Youens-Clark K."/>
            <person name="Lutzoni F."/>
            <person name="Miadlikowska J."/>
            <person name="Eastwood D.C."/>
            <person name="Hamelin R.C."/>
            <person name="Grigoriev I.V."/>
            <person name="U'Ren J.M."/>
        </authorList>
    </citation>
    <scope>NUCLEOTIDE SEQUENCE [LARGE SCALE GENOMIC DNA]</scope>
    <source>
        <strain evidence="1 2">CBS 119005</strain>
    </source>
</reference>
<accession>A0ACB9ZF74</accession>
<dbReference type="EMBL" id="MU393429">
    <property type="protein sequence ID" value="KAI4869638.1"/>
    <property type="molecule type" value="Genomic_DNA"/>
</dbReference>
<comment type="caution">
    <text evidence="1">The sequence shown here is derived from an EMBL/GenBank/DDBJ whole genome shotgun (WGS) entry which is preliminary data.</text>
</comment>
<evidence type="ECO:0000313" key="1">
    <source>
        <dbReference type="EMBL" id="KAI4869638.1"/>
    </source>
</evidence>
<keyword evidence="2" id="KW-1185">Reference proteome</keyword>
<proteinExistence type="predicted"/>
<organism evidence="1 2">
    <name type="scientific">Hypoxylon rubiginosum</name>
    <dbReference type="NCBI Taxonomy" id="110542"/>
    <lineage>
        <taxon>Eukaryota</taxon>
        <taxon>Fungi</taxon>
        <taxon>Dikarya</taxon>
        <taxon>Ascomycota</taxon>
        <taxon>Pezizomycotina</taxon>
        <taxon>Sordariomycetes</taxon>
        <taxon>Xylariomycetidae</taxon>
        <taxon>Xylariales</taxon>
        <taxon>Hypoxylaceae</taxon>
        <taxon>Hypoxylon</taxon>
    </lineage>
</organism>
<name>A0ACB9ZF74_9PEZI</name>
<sequence length="667" mass="73853">MPNIVVIGAGVSGLTSAYLLSKQKGNVITVVAKHMPGDYDIEYASPWAGANVLPMATEKNSSWERRTWPEVKRLAVEVPEAGIHLQKSRVYRREKDLEQLRKGGYNFDGLFQEKPWYESLFDDFRELSADELPAGMASGCEFGSVCINVMLYMPWLVGQCRANGVVFRRGNLKHISEAATLSHAAGSSSKADVIINATGLMASRLGGVMDARVVPVRGQVVVVRNESPHMVTQSGTDDGDGEVCYVMTRAAGGGTVLGGTYQKGSWESQPDANCAMRIMRRAVEAAPELIDWKAYMEQVAQYVSGEHDYTVIKGGTGPLVYPAAHVYTYTGLYYLTDEGRNIHLAQQIFAVLYMATLALVMACYSKAKVPPYVFPLLVLSKRLHSVFVLRCFNDCFATFFLWLAIYLFQRRLWTAGALAYAWGLGIKMSLLLVLPAIGAILLLGRGFWGSLKCAGLMANLQLVIATPFLQENARGYISKAFEFTRVFFFKWTVNWRFVGEDIFLSKTFSLSLLAMHALVLTGFIVNKWLKPAGKPLNAILTPIVQLKSPFSPQEERLVASRVTPEYVMTTILSANVIGLLFARTLHYQFYSLLAWSTPYLLWRSGAHPVVQYGLWAAQEWAWNVFPSTNISSGVVVGVLAITVGLIASRNGETPAPLSYSTRERKET</sequence>